<dbReference type="Proteomes" id="UP000658514">
    <property type="component" value="Unassembled WGS sequence"/>
</dbReference>
<dbReference type="CDD" id="cd06261">
    <property type="entry name" value="TM_PBP2"/>
    <property type="match status" value="1"/>
</dbReference>
<feature type="transmembrane region" description="Helical" evidence="7">
    <location>
        <begin position="12"/>
        <end position="29"/>
    </location>
</feature>
<comment type="caution">
    <text evidence="9">The sequence shown here is derived from an EMBL/GenBank/DDBJ whole genome shotgun (WGS) entry which is preliminary data.</text>
</comment>
<evidence type="ECO:0000259" key="8">
    <source>
        <dbReference type="PROSITE" id="PS50928"/>
    </source>
</evidence>
<proteinExistence type="inferred from homology"/>
<keyword evidence="4 7" id="KW-0812">Transmembrane</keyword>
<dbReference type="RefSeq" id="WP_190546611.1">
    <property type="nucleotide sequence ID" value="NZ_CAWPNO010000078.1"/>
</dbReference>
<evidence type="ECO:0000313" key="10">
    <source>
        <dbReference type="Proteomes" id="UP000658514"/>
    </source>
</evidence>
<dbReference type="PROSITE" id="PS50928">
    <property type="entry name" value="ABC_TM1"/>
    <property type="match status" value="1"/>
</dbReference>
<dbReference type="InterPro" id="IPR000515">
    <property type="entry name" value="MetI-like"/>
</dbReference>
<dbReference type="InterPro" id="IPR005769">
    <property type="entry name" value="PhnE/PtxC"/>
</dbReference>
<dbReference type="InterPro" id="IPR035906">
    <property type="entry name" value="MetI-like_sf"/>
</dbReference>
<comment type="similarity">
    <text evidence="7">Belongs to the binding-protein-dependent transport system permease family.</text>
</comment>
<keyword evidence="5 7" id="KW-1133">Transmembrane helix</keyword>
<evidence type="ECO:0000256" key="6">
    <source>
        <dbReference type="ARBA" id="ARBA00023136"/>
    </source>
</evidence>
<dbReference type="Gene3D" id="1.10.3720.10">
    <property type="entry name" value="MetI-like"/>
    <property type="match status" value="1"/>
</dbReference>
<feature type="transmembrane region" description="Helical" evidence="7">
    <location>
        <begin position="68"/>
        <end position="93"/>
    </location>
</feature>
<evidence type="ECO:0000256" key="5">
    <source>
        <dbReference type="ARBA" id="ARBA00022989"/>
    </source>
</evidence>
<feature type="transmembrane region" description="Helical" evidence="7">
    <location>
        <begin position="114"/>
        <end position="141"/>
    </location>
</feature>
<dbReference type="PANTHER" id="PTHR30043:SF1">
    <property type="entry name" value="ABC TRANSPORT SYSTEM PERMEASE PROTEIN P69"/>
    <property type="match status" value="1"/>
</dbReference>
<gene>
    <name evidence="9" type="primary">phnE</name>
    <name evidence="9" type="ORF">H6G24_24540</name>
</gene>
<evidence type="ECO:0000313" key="9">
    <source>
        <dbReference type="EMBL" id="MBD2198615.1"/>
    </source>
</evidence>
<keyword evidence="2 7" id="KW-0813">Transport</keyword>
<keyword evidence="6 7" id="KW-0472">Membrane</keyword>
<feature type="transmembrane region" description="Helical" evidence="7">
    <location>
        <begin position="232"/>
        <end position="252"/>
    </location>
</feature>
<dbReference type="EMBL" id="JACJQH010000044">
    <property type="protein sequence ID" value="MBD2198615.1"/>
    <property type="molecule type" value="Genomic_DNA"/>
</dbReference>
<comment type="subcellular location">
    <subcellularLocation>
        <location evidence="1 7">Cell membrane</location>
        <topology evidence="1 7">Multi-pass membrane protein</topology>
    </subcellularLocation>
</comment>
<feature type="transmembrane region" description="Helical" evidence="7">
    <location>
        <begin position="201"/>
        <end position="220"/>
    </location>
</feature>
<evidence type="ECO:0000256" key="2">
    <source>
        <dbReference type="ARBA" id="ARBA00022448"/>
    </source>
</evidence>
<sequence length="257" mass="28200">MLEKEAKLVSIQRVLFFILIAAVLIFAYHQSEMNFPVLLQRGDNMAEYIRSYFPPDFNDWQYYLSETLITISMGIWGTLMAAIAAVPLSILASNNMCPVWIVQPTRRILDAMRAINEIVFALIFVVAVGLGPFAGVLALFVHTTGTLGKLFSEAVESIEPGPVEGIRATGASQIQEVIYGVIPQVMPLWTSFTLYRFEANVRSASVLGIVGAGGIGVSLYQSFGAFQYQKVCAILIILIVATGTIDVVSAKVREWLV</sequence>
<evidence type="ECO:0000256" key="7">
    <source>
        <dbReference type="RuleBase" id="RU363032"/>
    </source>
</evidence>
<accession>A0ABR8AGH1</accession>
<dbReference type="SUPFAM" id="SSF161098">
    <property type="entry name" value="MetI-like"/>
    <property type="match status" value="1"/>
</dbReference>
<feature type="domain" description="ABC transmembrane type-1" evidence="8">
    <location>
        <begin position="67"/>
        <end position="249"/>
    </location>
</feature>
<evidence type="ECO:0000256" key="4">
    <source>
        <dbReference type="ARBA" id="ARBA00022692"/>
    </source>
</evidence>
<evidence type="ECO:0000256" key="3">
    <source>
        <dbReference type="ARBA" id="ARBA00022475"/>
    </source>
</evidence>
<name>A0ABR8AGH1_9CYAN</name>
<evidence type="ECO:0000256" key="1">
    <source>
        <dbReference type="ARBA" id="ARBA00004651"/>
    </source>
</evidence>
<dbReference type="NCBIfam" id="TIGR01097">
    <property type="entry name" value="PhnE"/>
    <property type="match status" value="1"/>
</dbReference>
<protein>
    <submittedName>
        <fullName evidence="9">Phosphonate ABC transporter, permease protein PhnE</fullName>
    </submittedName>
</protein>
<dbReference type="Pfam" id="PF00528">
    <property type="entry name" value="BPD_transp_1"/>
    <property type="match status" value="1"/>
</dbReference>
<reference evidence="9 10" key="1">
    <citation type="journal article" date="2020" name="ISME J.">
        <title>Comparative genomics reveals insights into cyanobacterial evolution and habitat adaptation.</title>
        <authorList>
            <person name="Chen M.Y."/>
            <person name="Teng W.K."/>
            <person name="Zhao L."/>
            <person name="Hu C.X."/>
            <person name="Zhou Y.K."/>
            <person name="Han B.P."/>
            <person name="Song L.R."/>
            <person name="Shu W.S."/>
        </authorList>
    </citation>
    <scope>NUCLEOTIDE SEQUENCE [LARGE SCALE GENOMIC DNA]</scope>
    <source>
        <strain evidence="9 10">FACHB-288</strain>
    </source>
</reference>
<organism evidence="9 10">
    <name type="scientific">Calothrix parietina FACHB-288</name>
    <dbReference type="NCBI Taxonomy" id="2692896"/>
    <lineage>
        <taxon>Bacteria</taxon>
        <taxon>Bacillati</taxon>
        <taxon>Cyanobacteriota</taxon>
        <taxon>Cyanophyceae</taxon>
        <taxon>Nostocales</taxon>
        <taxon>Calotrichaceae</taxon>
        <taxon>Calothrix</taxon>
    </lineage>
</organism>
<dbReference type="PANTHER" id="PTHR30043">
    <property type="entry name" value="PHOSPHONATES TRANSPORT SYSTEM PERMEASE PROTEIN"/>
    <property type="match status" value="1"/>
</dbReference>
<keyword evidence="3" id="KW-1003">Cell membrane</keyword>
<keyword evidence="10" id="KW-1185">Reference proteome</keyword>